<evidence type="ECO:0000259" key="9">
    <source>
        <dbReference type="PROSITE" id="PS50929"/>
    </source>
</evidence>
<dbReference type="InterPro" id="IPR017871">
    <property type="entry name" value="ABC_transporter-like_CS"/>
</dbReference>
<keyword evidence="2 7" id="KW-0812">Transmembrane</keyword>
<keyword evidence="4 10" id="KW-0067">ATP-binding</keyword>
<dbReference type="Gene3D" id="1.20.1560.10">
    <property type="entry name" value="ABC transporter type 1, transmembrane domain"/>
    <property type="match status" value="1"/>
</dbReference>
<protein>
    <submittedName>
        <fullName evidence="10">ABC transporter ATP-binding protein/permease</fullName>
    </submittedName>
</protein>
<dbReference type="InterPro" id="IPR036640">
    <property type="entry name" value="ABC1_TM_sf"/>
</dbReference>
<evidence type="ECO:0000256" key="3">
    <source>
        <dbReference type="ARBA" id="ARBA00022741"/>
    </source>
</evidence>
<feature type="transmembrane region" description="Helical" evidence="7">
    <location>
        <begin position="158"/>
        <end position="179"/>
    </location>
</feature>
<dbReference type="Proteomes" id="UP001208656">
    <property type="component" value="Unassembled WGS sequence"/>
</dbReference>
<dbReference type="SMART" id="SM00382">
    <property type="entry name" value="AAA"/>
    <property type="match status" value="1"/>
</dbReference>
<dbReference type="GO" id="GO:0005524">
    <property type="term" value="F:ATP binding"/>
    <property type="evidence" value="ECO:0007669"/>
    <property type="project" value="UniProtKB-KW"/>
</dbReference>
<comment type="subcellular location">
    <subcellularLocation>
        <location evidence="1">Cell membrane</location>
        <topology evidence="1">Multi-pass membrane protein</topology>
    </subcellularLocation>
</comment>
<dbReference type="EMBL" id="JAOUSE010000063">
    <property type="protein sequence ID" value="MCU9595619.1"/>
    <property type="molecule type" value="Genomic_DNA"/>
</dbReference>
<feature type="transmembrane region" description="Helical" evidence="7">
    <location>
        <begin position="239"/>
        <end position="259"/>
    </location>
</feature>
<accession>A0ABT2WLP7</accession>
<keyword evidence="6 7" id="KW-0472">Membrane</keyword>
<proteinExistence type="predicted"/>
<dbReference type="SUPFAM" id="SSF90123">
    <property type="entry name" value="ABC transporter transmembrane region"/>
    <property type="match status" value="1"/>
</dbReference>
<evidence type="ECO:0000256" key="5">
    <source>
        <dbReference type="ARBA" id="ARBA00022989"/>
    </source>
</evidence>
<dbReference type="CDD" id="cd18548">
    <property type="entry name" value="ABC_6TM_Tm287_like"/>
    <property type="match status" value="1"/>
</dbReference>
<dbReference type="SUPFAM" id="SSF52540">
    <property type="entry name" value="P-loop containing nucleoside triphosphate hydrolases"/>
    <property type="match status" value="1"/>
</dbReference>
<evidence type="ECO:0000256" key="7">
    <source>
        <dbReference type="SAM" id="Phobius"/>
    </source>
</evidence>
<dbReference type="InterPro" id="IPR027417">
    <property type="entry name" value="P-loop_NTPase"/>
</dbReference>
<gene>
    <name evidence="10" type="ORF">OEV82_14400</name>
</gene>
<dbReference type="PROSITE" id="PS00211">
    <property type="entry name" value="ABC_TRANSPORTER_1"/>
    <property type="match status" value="1"/>
</dbReference>
<feature type="transmembrane region" description="Helical" evidence="7">
    <location>
        <begin position="134"/>
        <end position="152"/>
    </location>
</feature>
<dbReference type="Gene3D" id="3.40.50.300">
    <property type="entry name" value="P-loop containing nucleotide triphosphate hydrolases"/>
    <property type="match status" value="1"/>
</dbReference>
<feature type="domain" description="ABC transmembrane type-1" evidence="9">
    <location>
        <begin position="22"/>
        <end position="299"/>
    </location>
</feature>
<evidence type="ECO:0000313" key="10">
    <source>
        <dbReference type="EMBL" id="MCU9595619.1"/>
    </source>
</evidence>
<dbReference type="PANTHER" id="PTHR43394:SF1">
    <property type="entry name" value="ATP-BINDING CASSETTE SUB-FAMILY B MEMBER 10, MITOCHONDRIAL"/>
    <property type="match status" value="1"/>
</dbReference>
<evidence type="ECO:0000313" key="11">
    <source>
        <dbReference type="Proteomes" id="UP001208656"/>
    </source>
</evidence>
<evidence type="ECO:0000256" key="1">
    <source>
        <dbReference type="ARBA" id="ARBA00004651"/>
    </source>
</evidence>
<feature type="transmembrane region" description="Helical" evidence="7">
    <location>
        <begin position="12"/>
        <end position="36"/>
    </location>
</feature>
<feature type="domain" description="ABC transporter" evidence="8">
    <location>
        <begin position="331"/>
        <end position="566"/>
    </location>
</feature>
<dbReference type="PROSITE" id="PS50893">
    <property type="entry name" value="ABC_TRANSPORTER_2"/>
    <property type="match status" value="1"/>
</dbReference>
<keyword evidence="5 7" id="KW-1133">Transmembrane helix</keyword>
<dbReference type="InterPro" id="IPR003593">
    <property type="entry name" value="AAA+_ATPase"/>
</dbReference>
<keyword evidence="3" id="KW-0547">Nucleotide-binding</keyword>
<evidence type="ECO:0000259" key="8">
    <source>
        <dbReference type="PROSITE" id="PS50893"/>
    </source>
</evidence>
<dbReference type="RefSeq" id="WP_263062252.1">
    <property type="nucleotide sequence ID" value="NZ_JAOUSE010000063.1"/>
</dbReference>
<evidence type="ECO:0000256" key="4">
    <source>
        <dbReference type="ARBA" id="ARBA00022840"/>
    </source>
</evidence>
<dbReference type="InterPro" id="IPR039421">
    <property type="entry name" value="Type_1_exporter"/>
</dbReference>
<organism evidence="10 11">
    <name type="scientific">Pallidibacillus thermolactis</name>
    <dbReference type="NCBI Taxonomy" id="251051"/>
    <lineage>
        <taxon>Bacteria</taxon>
        <taxon>Bacillati</taxon>
        <taxon>Bacillota</taxon>
        <taxon>Bacilli</taxon>
        <taxon>Bacillales</taxon>
        <taxon>Bacillaceae</taxon>
        <taxon>Pallidibacillus</taxon>
    </lineage>
</organism>
<dbReference type="PROSITE" id="PS50929">
    <property type="entry name" value="ABC_TM1F"/>
    <property type="match status" value="1"/>
</dbReference>
<evidence type="ECO:0000256" key="2">
    <source>
        <dbReference type="ARBA" id="ARBA00022692"/>
    </source>
</evidence>
<dbReference type="Pfam" id="PF00664">
    <property type="entry name" value="ABC_membrane"/>
    <property type="match status" value="1"/>
</dbReference>
<evidence type="ECO:0000256" key="6">
    <source>
        <dbReference type="ARBA" id="ARBA00023136"/>
    </source>
</evidence>
<comment type="caution">
    <text evidence="10">The sequence shown here is derived from an EMBL/GenBank/DDBJ whole genome shotgun (WGS) entry which is preliminary data.</text>
</comment>
<sequence>MPKKVISFIRPYIKLMIIAWMLMLIELAVELTAPILMAKIIDEGVLVHEIDVVIEWGIWLLIITLIAFVAGITNSFFAAFVSQNFGFDIRNNMYSKIQNLSFHRLVLYPTANLITRLTNDVTQIQHTTFIIMRIALRAPLLVLLGTIMAFLVNWKIALVFIFTIPVIIFFLFYMMKLGIKNFRSVQKRLDQVNRIIRENLKAMRIIKAFYRKESEVTRFIAANHQLKIQTMKTMRMIELNTPILLFIMNVSIVVILWYGNVQLQIGGAGAGEVVAIVNYATRITGSLSNLSWIIMAFARAKASNDRMNEILMMEEEKSGPQSVKQPIKGKIQFKDVYFSYDENHNKDWILKSINFTVEPGQKVAIMGSTGSGKTSLFQLIPKLFEPNSGQLLIDGKNIKVYNAIHLRNQIGYVPQEPHLFSGTIKENIAWGKQDATMDEIVEAAKDAQIHSSILQFPKQYDTVIGQKGVNLSGGQKQRLTIARALVRKPKILLLDDSTSALDMQTERELILALNKCKCTILIITQKISTAKQLDFILLLDDGEVIAQGTHEQLLKNSKLYQKIYTSQLGKEVFK</sequence>
<dbReference type="InterPro" id="IPR003439">
    <property type="entry name" value="ABC_transporter-like_ATP-bd"/>
</dbReference>
<dbReference type="InterPro" id="IPR011527">
    <property type="entry name" value="ABC1_TM_dom"/>
</dbReference>
<dbReference type="PANTHER" id="PTHR43394">
    <property type="entry name" value="ATP-DEPENDENT PERMEASE MDL1, MITOCHONDRIAL"/>
    <property type="match status" value="1"/>
</dbReference>
<name>A0ABT2WLP7_9BACI</name>
<dbReference type="Pfam" id="PF00005">
    <property type="entry name" value="ABC_tran"/>
    <property type="match status" value="1"/>
</dbReference>
<feature type="transmembrane region" description="Helical" evidence="7">
    <location>
        <begin position="56"/>
        <end position="81"/>
    </location>
</feature>
<keyword evidence="11" id="KW-1185">Reference proteome</keyword>
<reference evidence="10 11" key="1">
    <citation type="submission" date="2022-10" db="EMBL/GenBank/DDBJ databases">
        <title>Description of Fervidibacillus gen. nov. in the family Fervidibacillaceae fam. nov. with two species, Fervidibacillus albus sp. nov., and Fervidibacillus halotolerans sp. nov., isolated from tidal flat sediments.</title>
        <authorList>
            <person name="Kwon K.K."/>
            <person name="Yang S.-H."/>
        </authorList>
    </citation>
    <scope>NUCLEOTIDE SEQUENCE [LARGE SCALE GENOMIC DNA]</scope>
    <source>
        <strain evidence="10 11">DSM 23332</strain>
    </source>
</reference>